<name>A0A975BYT1_9CAUL</name>
<sequence length="341" mass="36494">MPSRLVTLAGVLTLALTGGGCIGLGGQRIGIDRADYTVRLRDSEKAELLSNIVALRFGDAPSFLSVASVISQYTRETSGRLHLELSGPGDDSPANTDGSVLFRETPTVTYTPMSGERFARSLLSPIPPASLLGMIEAGWAADDLFHIAVRSINGVRAGARAPLFATPADPDFPVVVGAIRRLQASGALSIRLKQEANVWASVARLSATLTDQDRADLETLATTLNLRPEGRDMRVVFAVEPVARDELAVTTRSMLEVLQEMGQGVDLTGADVFDPNDLIHVHSGPKAPDHVHVAVQQRGRWFWIEQDDTASIRAFLLAQILMSLNDDTGAARSPLVTIPAG</sequence>
<gene>
    <name evidence="1" type="ORF">IFJ75_13155</name>
</gene>
<evidence type="ECO:0008006" key="3">
    <source>
        <dbReference type="Google" id="ProtNLM"/>
    </source>
</evidence>
<accession>A0A975BYT1</accession>
<reference evidence="1" key="1">
    <citation type="submission" date="2020-09" db="EMBL/GenBank/DDBJ databases">
        <title>Brevundimonas sp. LVF2 isolated from a puddle in Goettingen, Germany.</title>
        <authorList>
            <person name="Friedrich I."/>
            <person name="Klassen A."/>
            <person name="Hannes N."/>
            <person name="Schneider D."/>
            <person name="Hertel R."/>
            <person name="Daniel R."/>
        </authorList>
    </citation>
    <scope>NUCLEOTIDE SEQUENCE</scope>
    <source>
        <strain evidence="1">LVF2</strain>
    </source>
</reference>
<dbReference type="PROSITE" id="PS51257">
    <property type="entry name" value="PROKAR_LIPOPROTEIN"/>
    <property type="match status" value="1"/>
</dbReference>
<dbReference type="RefSeq" id="WP_207868647.1">
    <property type="nucleotide sequence ID" value="NZ_CP062222.1"/>
</dbReference>
<proteinExistence type="predicted"/>
<dbReference type="EMBL" id="CP062222">
    <property type="protein sequence ID" value="QTC90226.1"/>
    <property type="molecule type" value="Genomic_DNA"/>
</dbReference>
<dbReference type="Proteomes" id="UP000663918">
    <property type="component" value="Chromosome"/>
</dbReference>
<keyword evidence="2" id="KW-1185">Reference proteome</keyword>
<evidence type="ECO:0000313" key="2">
    <source>
        <dbReference type="Proteomes" id="UP000663918"/>
    </source>
</evidence>
<organism evidence="1 2">
    <name type="scientific">Brevundimonas goettingensis</name>
    <dbReference type="NCBI Taxonomy" id="2774190"/>
    <lineage>
        <taxon>Bacteria</taxon>
        <taxon>Pseudomonadati</taxon>
        <taxon>Pseudomonadota</taxon>
        <taxon>Alphaproteobacteria</taxon>
        <taxon>Caulobacterales</taxon>
        <taxon>Caulobacteraceae</taxon>
        <taxon>Brevundimonas</taxon>
    </lineage>
</organism>
<evidence type="ECO:0000313" key="1">
    <source>
        <dbReference type="EMBL" id="QTC90226.1"/>
    </source>
</evidence>
<dbReference type="KEGG" id="bgoe:IFJ75_13155"/>
<dbReference type="AlphaFoldDB" id="A0A975BYT1"/>
<protein>
    <recommendedName>
        <fullName evidence="3">Lipoprotein</fullName>
    </recommendedName>
</protein>